<keyword evidence="7" id="KW-1185">Reference proteome</keyword>
<dbReference type="Gene3D" id="3.90.550.10">
    <property type="entry name" value="Spore Coat Polysaccharide Biosynthesis Protein SpsA, Chain A"/>
    <property type="match status" value="1"/>
</dbReference>
<dbReference type="InterPro" id="IPR001173">
    <property type="entry name" value="Glyco_trans_2-like"/>
</dbReference>
<feature type="domain" description="Glycosyltransferase 2-like" evidence="5">
    <location>
        <begin position="7"/>
        <end position="74"/>
    </location>
</feature>
<dbReference type="GO" id="GO:0016757">
    <property type="term" value="F:glycosyltransferase activity"/>
    <property type="evidence" value="ECO:0007669"/>
    <property type="project" value="UniProtKB-KW"/>
</dbReference>
<evidence type="ECO:0000256" key="1">
    <source>
        <dbReference type="ARBA" id="ARBA00006739"/>
    </source>
</evidence>
<organism evidence="6 7">
    <name type="scientific">Rhodopila globiformis</name>
    <name type="common">Rhodopseudomonas globiformis</name>
    <dbReference type="NCBI Taxonomy" id="1071"/>
    <lineage>
        <taxon>Bacteria</taxon>
        <taxon>Pseudomonadati</taxon>
        <taxon>Pseudomonadota</taxon>
        <taxon>Alphaproteobacteria</taxon>
        <taxon>Acetobacterales</taxon>
        <taxon>Acetobacteraceae</taxon>
        <taxon>Rhodopila</taxon>
    </lineage>
</organism>
<evidence type="ECO:0000256" key="4">
    <source>
        <dbReference type="SAM" id="MobiDB-lite"/>
    </source>
</evidence>
<dbReference type="AlphaFoldDB" id="A0A2S6N613"/>
<evidence type="ECO:0000313" key="6">
    <source>
        <dbReference type="EMBL" id="PPQ30063.1"/>
    </source>
</evidence>
<dbReference type="EMBL" id="NHRY01000217">
    <property type="protein sequence ID" value="PPQ30063.1"/>
    <property type="molecule type" value="Genomic_DNA"/>
</dbReference>
<dbReference type="Proteomes" id="UP000239724">
    <property type="component" value="Unassembled WGS sequence"/>
</dbReference>
<comment type="caution">
    <text evidence="6">The sequence shown here is derived from an EMBL/GenBank/DDBJ whole genome shotgun (WGS) entry which is preliminary data.</text>
</comment>
<dbReference type="Pfam" id="PF00535">
    <property type="entry name" value="Glycos_transf_2"/>
    <property type="match status" value="1"/>
</dbReference>
<dbReference type="SUPFAM" id="SSF53448">
    <property type="entry name" value="Nucleotide-diphospho-sugar transferases"/>
    <property type="match status" value="1"/>
</dbReference>
<feature type="region of interest" description="Disordered" evidence="4">
    <location>
        <begin position="258"/>
        <end position="286"/>
    </location>
</feature>
<evidence type="ECO:0000256" key="3">
    <source>
        <dbReference type="ARBA" id="ARBA00022679"/>
    </source>
</evidence>
<keyword evidence="3" id="KW-0808">Transferase</keyword>
<accession>A0A2S6N613</accession>
<dbReference type="InterPro" id="IPR029044">
    <property type="entry name" value="Nucleotide-diphossugar_trans"/>
</dbReference>
<dbReference type="OrthoDB" id="7989229at2"/>
<dbReference type="PANTHER" id="PTHR43179:SF12">
    <property type="entry name" value="GALACTOFURANOSYLTRANSFERASE GLFT2"/>
    <property type="match status" value="1"/>
</dbReference>
<proteinExistence type="inferred from homology"/>
<protein>
    <recommendedName>
        <fullName evidence="5">Glycosyltransferase 2-like domain-containing protein</fullName>
    </recommendedName>
</protein>
<sequence length="286" mass="31775">MSFPVGIGIITYNRKDIVAATIDRVRALTREPDAAFVVADDGSTDGTLEMLRAMRVPVVTGANMGIAWNKNRALFLLAEKLACETVILLEDDARPGRLGWEAQWMQAAQRWGHVNYAAGWMREHFAGGSGTAEDPVRSHNVTAQCAAYARAALAYAGYFDPRFTGYGHEHVEHTLRMIRIGCGGRRDRIDGNEQVLYYLVTGDIVVVPSTSHRDDAQIERNLNLAHRLIAEEPHRAPWRDDAQLRQFRSEIERSFGNGPASFALHSRPGQAYAPAPPGRTARMLPR</sequence>
<evidence type="ECO:0000313" key="7">
    <source>
        <dbReference type="Proteomes" id="UP000239724"/>
    </source>
</evidence>
<comment type="similarity">
    <text evidence="1">Belongs to the glycosyltransferase 2 family.</text>
</comment>
<dbReference type="PANTHER" id="PTHR43179">
    <property type="entry name" value="RHAMNOSYLTRANSFERASE WBBL"/>
    <property type="match status" value="1"/>
</dbReference>
<keyword evidence="2" id="KW-0328">Glycosyltransferase</keyword>
<reference evidence="6 7" key="1">
    <citation type="journal article" date="2018" name="Arch. Microbiol.">
        <title>New insights into the metabolic potential of the phototrophic purple bacterium Rhodopila globiformis DSM 161(T) from its draft genome sequence and evidence for a vanadium-dependent nitrogenase.</title>
        <authorList>
            <person name="Imhoff J.F."/>
            <person name="Rahn T."/>
            <person name="Kunzel S."/>
            <person name="Neulinger S.C."/>
        </authorList>
    </citation>
    <scope>NUCLEOTIDE SEQUENCE [LARGE SCALE GENOMIC DNA]</scope>
    <source>
        <strain evidence="6 7">DSM 161</strain>
    </source>
</reference>
<evidence type="ECO:0000256" key="2">
    <source>
        <dbReference type="ARBA" id="ARBA00022676"/>
    </source>
</evidence>
<name>A0A2S6N613_RHOGL</name>
<gene>
    <name evidence="6" type="ORF">CCS01_20095</name>
</gene>
<evidence type="ECO:0000259" key="5">
    <source>
        <dbReference type="Pfam" id="PF00535"/>
    </source>
</evidence>
<dbReference type="RefSeq" id="WP_104520606.1">
    <property type="nucleotide sequence ID" value="NZ_NHRY01000217.1"/>
</dbReference>